<sequence>MVYRVNMITYLDQVESIAQEGCTIVIKFDGERDKKNFYTVVLSGGQLKDDYFRKDGADLPLLLREMINFYKNY</sequence>
<keyword evidence="2" id="KW-1185">Reference proteome</keyword>
<protein>
    <submittedName>
        <fullName evidence="1">Uncharacterized protein</fullName>
    </submittedName>
</protein>
<name>A0A2N9X4V9_9NEIS</name>
<evidence type="ECO:0000313" key="2">
    <source>
        <dbReference type="Proteomes" id="UP000230202"/>
    </source>
</evidence>
<proteinExistence type="predicted"/>
<reference evidence="1" key="1">
    <citation type="journal article" date="2017" name="MBio">
        <title>Type VI secretion-mediated competition in the bee gut microbiome.</title>
        <authorList>
            <person name="Steele M.I."/>
            <person name="Kwong W.K."/>
            <person name="Powell J.E."/>
            <person name="Whiteley M."/>
            <person name="Moran N.A."/>
        </authorList>
    </citation>
    <scope>NUCLEOTIDE SEQUENCE [LARGE SCALE GENOMIC DNA]</scope>
    <source>
        <strain evidence="1">WkB273</strain>
    </source>
</reference>
<gene>
    <name evidence="1" type="ORF">BHC54_06560</name>
</gene>
<dbReference type="AlphaFoldDB" id="A0A2N9X4V9"/>
<accession>A0A2N9X4V9</accession>
<dbReference type="Proteomes" id="UP000230202">
    <property type="component" value="Unassembled WGS sequence"/>
</dbReference>
<evidence type="ECO:0000313" key="1">
    <source>
        <dbReference type="EMBL" id="PIT38212.1"/>
    </source>
</evidence>
<dbReference type="EMBL" id="MEIL01000029">
    <property type="protein sequence ID" value="PIT38212.1"/>
    <property type="molecule type" value="Genomic_DNA"/>
</dbReference>
<comment type="caution">
    <text evidence="1">The sequence shown here is derived from an EMBL/GenBank/DDBJ whole genome shotgun (WGS) entry which is preliminary data.</text>
</comment>
<organism evidence="1 2">
    <name type="scientific">Snodgrassella alvi</name>
    <dbReference type="NCBI Taxonomy" id="1196083"/>
    <lineage>
        <taxon>Bacteria</taxon>
        <taxon>Pseudomonadati</taxon>
        <taxon>Pseudomonadota</taxon>
        <taxon>Betaproteobacteria</taxon>
        <taxon>Neisseriales</taxon>
        <taxon>Neisseriaceae</taxon>
        <taxon>Snodgrassella</taxon>
    </lineage>
</organism>